<evidence type="ECO:0000256" key="1">
    <source>
        <dbReference type="SAM" id="MobiDB-lite"/>
    </source>
</evidence>
<proteinExistence type="predicted"/>
<accession>A0A645E849</accession>
<feature type="region of interest" description="Disordered" evidence="1">
    <location>
        <begin position="1"/>
        <end position="50"/>
    </location>
</feature>
<organism evidence="2">
    <name type="scientific">bioreactor metagenome</name>
    <dbReference type="NCBI Taxonomy" id="1076179"/>
    <lineage>
        <taxon>unclassified sequences</taxon>
        <taxon>metagenomes</taxon>
        <taxon>ecological metagenomes</taxon>
    </lineage>
</organism>
<dbReference type="EMBL" id="VSSQ01043848">
    <property type="protein sequence ID" value="MPM97589.1"/>
    <property type="molecule type" value="Genomic_DNA"/>
</dbReference>
<feature type="compositionally biased region" description="Basic and acidic residues" evidence="1">
    <location>
        <begin position="8"/>
        <end position="50"/>
    </location>
</feature>
<evidence type="ECO:0000313" key="2">
    <source>
        <dbReference type="EMBL" id="MPM97589.1"/>
    </source>
</evidence>
<dbReference type="AlphaFoldDB" id="A0A645E849"/>
<sequence>MQNAQPEADDKHPDGICHRIKNQREPVNRSKEHVEVHAEKCPDEHAPDNR</sequence>
<reference evidence="2" key="1">
    <citation type="submission" date="2019-08" db="EMBL/GenBank/DDBJ databases">
        <authorList>
            <person name="Kucharzyk K."/>
            <person name="Murdoch R.W."/>
            <person name="Higgins S."/>
            <person name="Loffler F."/>
        </authorList>
    </citation>
    <scope>NUCLEOTIDE SEQUENCE</scope>
</reference>
<gene>
    <name evidence="2" type="ORF">SDC9_144764</name>
</gene>
<name>A0A645E849_9ZZZZ</name>
<protein>
    <submittedName>
        <fullName evidence="2">Uncharacterized protein</fullName>
    </submittedName>
</protein>
<comment type="caution">
    <text evidence="2">The sequence shown here is derived from an EMBL/GenBank/DDBJ whole genome shotgun (WGS) entry which is preliminary data.</text>
</comment>